<dbReference type="InterPro" id="IPR001967">
    <property type="entry name" value="Peptidase_S11_N"/>
</dbReference>
<dbReference type="Pfam" id="PF00768">
    <property type="entry name" value="Peptidase_S11"/>
    <property type="match status" value="1"/>
</dbReference>
<dbReference type="GO" id="GO:0009252">
    <property type="term" value="P:peptidoglycan biosynthetic process"/>
    <property type="evidence" value="ECO:0007669"/>
    <property type="project" value="UniProtKB-KW"/>
</dbReference>
<dbReference type="SUPFAM" id="SSF56601">
    <property type="entry name" value="beta-lactamase/transpeptidase-like"/>
    <property type="match status" value="1"/>
</dbReference>
<feature type="compositionally biased region" description="Low complexity" evidence="10">
    <location>
        <begin position="425"/>
        <end position="447"/>
    </location>
</feature>
<dbReference type="PRINTS" id="PR00725">
    <property type="entry name" value="DADACBPTASE1"/>
</dbReference>
<evidence type="ECO:0000256" key="6">
    <source>
        <dbReference type="ARBA" id="ARBA00023316"/>
    </source>
</evidence>
<protein>
    <submittedName>
        <fullName evidence="12">D-alanyl-D-alanine carboxypeptidase</fullName>
    </submittedName>
</protein>
<dbReference type="RefSeq" id="WP_189532641.1">
    <property type="nucleotide sequence ID" value="NZ_BMSV01000004.1"/>
</dbReference>
<gene>
    <name evidence="12" type="ORF">GCM10010249_23510</name>
</gene>
<comment type="similarity">
    <text evidence="1 9">Belongs to the peptidase S11 family.</text>
</comment>
<organism evidence="12 13">
    <name type="scientific">Streptomyces roseolilacinus</name>
    <dbReference type="NCBI Taxonomy" id="66904"/>
    <lineage>
        <taxon>Bacteria</taxon>
        <taxon>Bacillati</taxon>
        <taxon>Actinomycetota</taxon>
        <taxon>Actinomycetes</taxon>
        <taxon>Kitasatosporales</taxon>
        <taxon>Streptomycetaceae</taxon>
        <taxon>Streptomyces</taxon>
    </lineage>
</organism>
<feature type="active site" evidence="7">
    <location>
        <position position="650"/>
    </location>
</feature>
<feature type="compositionally biased region" description="Basic and acidic residues" evidence="10">
    <location>
        <begin position="355"/>
        <end position="369"/>
    </location>
</feature>
<keyword evidence="13" id="KW-1185">Reference proteome</keyword>
<feature type="compositionally biased region" description="Acidic residues" evidence="10">
    <location>
        <begin position="229"/>
        <end position="243"/>
    </location>
</feature>
<feature type="compositionally biased region" description="Low complexity" evidence="10">
    <location>
        <begin position="170"/>
        <end position="183"/>
    </location>
</feature>
<dbReference type="Gene3D" id="3.40.710.10">
    <property type="entry name" value="DD-peptidase/beta-lactamase superfamily"/>
    <property type="match status" value="1"/>
</dbReference>
<feature type="compositionally biased region" description="Basic and acidic residues" evidence="10">
    <location>
        <begin position="1"/>
        <end position="15"/>
    </location>
</feature>
<feature type="domain" description="Peptidase S11 D-alanyl-D-alanine carboxypeptidase A N-terminal" evidence="11">
    <location>
        <begin position="579"/>
        <end position="785"/>
    </location>
</feature>
<comment type="caution">
    <text evidence="12">The sequence shown here is derived from an EMBL/GenBank/DDBJ whole genome shotgun (WGS) entry which is preliminary data.</text>
</comment>
<feature type="active site" description="Acyl-ester intermediate" evidence="7">
    <location>
        <position position="586"/>
    </location>
</feature>
<keyword evidence="2" id="KW-0732">Signal</keyword>
<dbReference type="InterPro" id="IPR018044">
    <property type="entry name" value="Peptidase_S11"/>
</dbReference>
<dbReference type="GO" id="GO:0008360">
    <property type="term" value="P:regulation of cell shape"/>
    <property type="evidence" value="ECO:0007669"/>
    <property type="project" value="UniProtKB-KW"/>
</dbReference>
<feature type="compositionally biased region" description="Polar residues" evidence="10">
    <location>
        <begin position="51"/>
        <end position="64"/>
    </location>
</feature>
<evidence type="ECO:0000256" key="4">
    <source>
        <dbReference type="ARBA" id="ARBA00022960"/>
    </source>
</evidence>
<dbReference type="PANTHER" id="PTHR21581">
    <property type="entry name" value="D-ALANYL-D-ALANINE CARBOXYPEPTIDASE"/>
    <property type="match status" value="1"/>
</dbReference>
<feature type="active site" description="Proton acceptor" evidence="7">
    <location>
        <position position="589"/>
    </location>
</feature>
<keyword evidence="12" id="KW-0121">Carboxypeptidase</keyword>
<dbReference type="EMBL" id="BMSV01000004">
    <property type="protein sequence ID" value="GGQ04387.1"/>
    <property type="molecule type" value="Genomic_DNA"/>
</dbReference>
<evidence type="ECO:0000256" key="3">
    <source>
        <dbReference type="ARBA" id="ARBA00022801"/>
    </source>
</evidence>
<evidence type="ECO:0000256" key="1">
    <source>
        <dbReference type="ARBA" id="ARBA00007164"/>
    </source>
</evidence>
<proteinExistence type="inferred from homology"/>
<evidence type="ECO:0000256" key="8">
    <source>
        <dbReference type="PIRSR" id="PIRSR618044-2"/>
    </source>
</evidence>
<sequence>MAGESPDKSEQRRSPGETAAGGRDPRLTAFGGAAPAGVDQPTAVFKAPKPSTETVEPRPSTSSKPALVAQRQEAVTVEPAETSEESTPETAEPTEPATPSRGTASAGASGASRAADGAGTAAASGSSRRPGGSAAGAAPDSDETAPDDSDAAETPDEDETDTASEGGRDGAAPAASATSGDADAPAEADADTESEEPRAAEGPTAATRTSKAPGTGTSDVSEPARDAEADAAEDAEDAGDAGDAEMPRKSGESSAPEPDSDSDSESDSEGDSGSEGESGSDSEGDAEPGSRAGSGAGSVDQPTAVFKAPGKRTPAVDQPTTALKMPPAETGAKQTEAKPSDGKPAAGKSTGGKPADGKPVDGKPVDGKSTDAQPTDGKPVDGKPAPKWAAAGADGDGKRPGRLVPLRSDDIRPATATRTAEADGADSAPAARAGATAAGAGSRTAPAKGAGASLGGDAEVTAAVTPPSLTEAERTKQQPMPPRPPLDLLAELTNTPPPPETPIRTLVRRVKIWSPLVALLVIVFATVQLLRPLPAPSLALSTDAAYTFEGGELKMPWPTEGQGAVEVEGVGIVGTYGPQKPAPTASVAKAMTAYVILRDHPIKDKDAGPTIEIDQKTEDQASNPDWSTAPVEKGQKYTQGQLLQLLMVRSANNVAHLLARWDAGSEVAFIKKMNATAKDLGMTDTVYTDASGFDKGTVSTPKDQLKLAKAAMKSEVFRKIVDMPNVNLPQIGRQLENGNTILLKDGVSGIKTGTSTPAGGNLLWSANTVVDGEVRRVIGVVMNVKSGATLSEKTKLAVETYSYGLIKAAQGGVVSATAVKKGDVVGYVDDGLGGHTPVVATKDLKPVGWAGLEVELKLTAGKDGKGGLPSTAAAGTVVGELAVGSGTGRVSVPVALQRGLEEPGFGAKLTRVG</sequence>
<feature type="region of interest" description="Disordered" evidence="10">
    <location>
        <begin position="1"/>
        <end position="497"/>
    </location>
</feature>
<feature type="compositionally biased region" description="Acidic residues" evidence="10">
    <location>
        <begin position="184"/>
        <end position="194"/>
    </location>
</feature>
<dbReference type="AlphaFoldDB" id="A0A918EL36"/>
<keyword evidence="6" id="KW-0961">Cell wall biogenesis/degradation</keyword>
<evidence type="ECO:0000256" key="7">
    <source>
        <dbReference type="PIRSR" id="PIRSR618044-1"/>
    </source>
</evidence>
<evidence type="ECO:0000313" key="12">
    <source>
        <dbReference type="EMBL" id="GGQ04387.1"/>
    </source>
</evidence>
<reference evidence="12" key="1">
    <citation type="journal article" date="2014" name="Int. J. Syst. Evol. Microbiol.">
        <title>Complete genome sequence of Corynebacterium casei LMG S-19264T (=DSM 44701T), isolated from a smear-ripened cheese.</title>
        <authorList>
            <consortium name="US DOE Joint Genome Institute (JGI-PGF)"/>
            <person name="Walter F."/>
            <person name="Albersmeier A."/>
            <person name="Kalinowski J."/>
            <person name="Ruckert C."/>
        </authorList>
    </citation>
    <scope>NUCLEOTIDE SEQUENCE</scope>
    <source>
        <strain evidence="12">JCM 4335</strain>
    </source>
</reference>
<feature type="compositionally biased region" description="Acidic residues" evidence="10">
    <location>
        <begin position="258"/>
        <end position="286"/>
    </location>
</feature>
<evidence type="ECO:0000259" key="11">
    <source>
        <dbReference type="Pfam" id="PF00768"/>
    </source>
</evidence>
<evidence type="ECO:0000256" key="10">
    <source>
        <dbReference type="SAM" id="MobiDB-lite"/>
    </source>
</evidence>
<dbReference type="GO" id="GO:0009002">
    <property type="term" value="F:serine-type D-Ala-D-Ala carboxypeptidase activity"/>
    <property type="evidence" value="ECO:0007669"/>
    <property type="project" value="InterPro"/>
</dbReference>
<keyword evidence="5" id="KW-0573">Peptidoglycan synthesis</keyword>
<keyword evidence="4" id="KW-0133">Cell shape</keyword>
<accession>A0A918EL36</accession>
<reference evidence="12" key="2">
    <citation type="submission" date="2020-09" db="EMBL/GenBank/DDBJ databases">
        <authorList>
            <person name="Sun Q."/>
            <person name="Ohkuma M."/>
        </authorList>
    </citation>
    <scope>NUCLEOTIDE SEQUENCE</scope>
    <source>
        <strain evidence="12">JCM 4335</strain>
    </source>
</reference>
<dbReference type="GO" id="GO:0071555">
    <property type="term" value="P:cell wall organization"/>
    <property type="evidence" value="ECO:0007669"/>
    <property type="project" value="UniProtKB-KW"/>
</dbReference>
<keyword evidence="12" id="KW-0645">Protease</keyword>
<evidence type="ECO:0000256" key="5">
    <source>
        <dbReference type="ARBA" id="ARBA00022984"/>
    </source>
</evidence>
<feature type="compositionally biased region" description="Polar residues" evidence="10">
    <location>
        <begin position="206"/>
        <end position="220"/>
    </location>
</feature>
<feature type="compositionally biased region" description="Acidic residues" evidence="10">
    <location>
        <begin position="140"/>
        <end position="162"/>
    </location>
</feature>
<keyword evidence="3" id="KW-0378">Hydrolase</keyword>
<dbReference type="PANTHER" id="PTHR21581:SF33">
    <property type="entry name" value="D-ALANYL-D-ALANINE CARBOXYPEPTIDASE DACB"/>
    <property type="match status" value="1"/>
</dbReference>
<feature type="compositionally biased region" description="Low complexity" evidence="10">
    <location>
        <begin position="88"/>
        <end position="139"/>
    </location>
</feature>
<name>A0A918EL36_9ACTN</name>
<dbReference type="InterPro" id="IPR012338">
    <property type="entry name" value="Beta-lactam/transpept-like"/>
</dbReference>
<feature type="compositionally biased region" description="Low complexity" evidence="10">
    <location>
        <begin position="382"/>
        <end position="393"/>
    </location>
</feature>
<dbReference type="GO" id="GO:0006508">
    <property type="term" value="P:proteolysis"/>
    <property type="evidence" value="ECO:0007669"/>
    <property type="project" value="InterPro"/>
</dbReference>
<evidence type="ECO:0000313" key="13">
    <source>
        <dbReference type="Proteomes" id="UP000654123"/>
    </source>
</evidence>
<dbReference type="Proteomes" id="UP000654123">
    <property type="component" value="Unassembled WGS sequence"/>
</dbReference>
<feature type="binding site" evidence="8">
    <location>
        <position position="751"/>
    </location>
    <ligand>
        <name>substrate</name>
    </ligand>
</feature>
<evidence type="ECO:0000256" key="2">
    <source>
        <dbReference type="ARBA" id="ARBA00022729"/>
    </source>
</evidence>
<evidence type="ECO:0000256" key="9">
    <source>
        <dbReference type="RuleBase" id="RU004016"/>
    </source>
</evidence>